<sequence>MDRTQACSRAEGAFRGALPAFVRAFCPATPAALSEGDSDWMDDPEKVEYIRKLIESIYEARAIVTCYNLAILLVLAMVTVWHWHESRSDRQKWRRLRQCPGAKIADGISSTATASSSGIATVVDAVKDLDLERAPLLARNRATVGHRKSSSSFSRALRSWLTRQPAPLPVVHRTLPSNGTSLFILAWLALNFFFHFFRLPLRRDYFFIFADRAGFVFIVNLPLLYLLGAKNQPLRRLTGYSYEALNIFHRRVGELMCFEAAVHLVGMLLWQFVLSPQWLLASRTARAYFTHPLILCGLGALVAYELLYFTSLASFRQRWYELFLATHVLLQAAALVFLWFHFYTAQPYIALSLAIFLTDRLVWRLSLKRADITADLVILDKDTYTLSANWDIPSSHPPQPRRRRRWWWRWYPSFLLPQNQSILYGWHPTDHVFLTVPSLGPTHALQAHPFTIASAAPGRRHVHHHHHHSATDSDSDSDFHRRRTKKVKHAWLTLLIRAHKGFTRDLLAHCMTHNIYRLPVRLDGPYGAPPAQHRALSTLRASGCAVLVAGGSGIAVVFPLAWALLFQDHFSFSASGGDDGDGDDTRCAEDGDGKLLSAAGFGHERGKRKVHLLWVTHSREHREWVAGFPLQELVERGLELVIPEPTAEAGRPDVRGMVSGWIGDAAGEGKEVGVVVSGPDGLNRAVRNVVADEIGRGREVRVAVEKFGW</sequence>
<dbReference type="SUPFAM" id="SSF52343">
    <property type="entry name" value="Ferredoxin reductase-like, C-terminal NADP-linked domain"/>
    <property type="match status" value="1"/>
</dbReference>
<dbReference type="PANTHER" id="PTHR32361">
    <property type="entry name" value="FERRIC/CUPRIC REDUCTASE TRANSMEMBRANE COMPONENT"/>
    <property type="match status" value="1"/>
</dbReference>
<dbReference type="GO" id="GO:0015677">
    <property type="term" value="P:copper ion import"/>
    <property type="evidence" value="ECO:0007669"/>
    <property type="project" value="TreeGrafter"/>
</dbReference>
<dbReference type="GO" id="GO:0006879">
    <property type="term" value="P:intracellular iron ion homeostasis"/>
    <property type="evidence" value="ECO:0007669"/>
    <property type="project" value="TreeGrafter"/>
</dbReference>
<feature type="transmembrane region" description="Helical" evidence="7">
    <location>
        <begin position="255"/>
        <end position="273"/>
    </location>
</feature>
<dbReference type="InterPro" id="IPR013130">
    <property type="entry name" value="Fe3_Rdtase_TM_dom"/>
</dbReference>
<dbReference type="EMBL" id="MU860402">
    <property type="protein sequence ID" value="KAK4234205.1"/>
    <property type="molecule type" value="Genomic_DNA"/>
</dbReference>
<dbReference type="PROSITE" id="PS51384">
    <property type="entry name" value="FAD_FR"/>
    <property type="match status" value="1"/>
</dbReference>
<dbReference type="InterPro" id="IPR051410">
    <property type="entry name" value="Ferric/Cupric_Reductase"/>
</dbReference>
<keyword evidence="6 7" id="KW-0472">Membrane</keyword>
<protein>
    <submittedName>
        <fullName evidence="9">Ferric reductase transmembrane component 1</fullName>
    </submittedName>
</protein>
<name>A0AAN7C2U7_9PEZI</name>
<dbReference type="CDD" id="cd06186">
    <property type="entry name" value="NOX_Duox_like_FAD_NADP"/>
    <property type="match status" value="1"/>
</dbReference>
<dbReference type="PANTHER" id="PTHR32361:SF28">
    <property type="entry name" value="FRP1P"/>
    <property type="match status" value="1"/>
</dbReference>
<dbReference type="Pfam" id="PF08022">
    <property type="entry name" value="FAD_binding_8"/>
    <property type="match status" value="1"/>
</dbReference>
<dbReference type="GO" id="GO:0006826">
    <property type="term" value="P:iron ion transport"/>
    <property type="evidence" value="ECO:0007669"/>
    <property type="project" value="TreeGrafter"/>
</dbReference>
<evidence type="ECO:0000256" key="7">
    <source>
        <dbReference type="SAM" id="Phobius"/>
    </source>
</evidence>
<feature type="transmembrane region" description="Helical" evidence="7">
    <location>
        <begin position="319"/>
        <end position="340"/>
    </location>
</feature>
<gene>
    <name evidence="9" type="ORF">C8A03DRAFT_18849</name>
</gene>
<proteinExistence type="predicted"/>
<organism evidence="9 10">
    <name type="scientific">Achaetomium macrosporum</name>
    <dbReference type="NCBI Taxonomy" id="79813"/>
    <lineage>
        <taxon>Eukaryota</taxon>
        <taxon>Fungi</taxon>
        <taxon>Dikarya</taxon>
        <taxon>Ascomycota</taxon>
        <taxon>Pezizomycotina</taxon>
        <taxon>Sordariomycetes</taxon>
        <taxon>Sordariomycetidae</taxon>
        <taxon>Sordariales</taxon>
        <taxon>Chaetomiaceae</taxon>
        <taxon>Achaetomium</taxon>
    </lineage>
</organism>
<keyword evidence="3 7" id="KW-0812">Transmembrane</keyword>
<evidence type="ECO:0000313" key="10">
    <source>
        <dbReference type="Proteomes" id="UP001303760"/>
    </source>
</evidence>
<dbReference type="Gene3D" id="3.40.50.80">
    <property type="entry name" value="Nucleotide-binding domain of ferredoxin-NADP reductase (FNR) module"/>
    <property type="match status" value="1"/>
</dbReference>
<dbReference type="GO" id="GO:0005886">
    <property type="term" value="C:plasma membrane"/>
    <property type="evidence" value="ECO:0007669"/>
    <property type="project" value="TreeGrafter"/>
</dbReference>
<dbReference type="InterPro" id="IPR039261">
    <property type="entry name" value="FNR_nucleotide-bd"/>
</dbReference>
<dbReference type="InterPro" id="IPR017927">
    <property type="entry name" value="FAD-bd_FR_type"/>
</dbReference>
<dbReference type="GO" id="GO:0000293">
    <property type="term" value="F:ferric-chelate reductase activity"/>
    <property type="evidence" value="ECO:0007669"/>
    <property type="project" value="TreeGrafter"/>
</dbReference>
<feature type="transmembrane region" description="Helical" evidence="7">
    <location>
        <begin position="285"/>
        <end position="307"/>
    </location>
</feature>
<dbReference type="Pfam" id="PF01794">
    <property type="entry name" value="Ferric_reduct"/>
    <property type="match status" value="1"/>
</dbReference>
<comment type="subcellular location">
    <subcellularLocation>
        <location evidence="1">Membrane</location>
        <topology evidence="1">Multi-pass membrane protein</topology>
    </subcellularLocation>
</comment>
<reference evidence="9" key="2">
    <citation type="submission" date="2023-05" db="EMBL/GenBank/DDBJ databases">
        <authorList>
            <consortium name="Lawrence Berkeley National Laboratory"/>
            <person name="Steindorff A."/>
            <person name="Hensen N."/>
            <person name="Bonometti L."/>
            <person name="Westerberg I."/>
            <person name="Brannstrom I.O."/>
            <person name="Guillou S."/>
            <person name="Cros-Aarteil S."/>
            <person name="Calhoun S."/>
            <person name="Haridas S."/>
            <person name="Kuo A."/>
            <person name="Mondo S."/>
            <person name="Pangilinan J."/>
            <person name="Riley R."/>
            <person name="Labutti K."/>
            <person name="Andreopoulos B."/>
            <person name="Lipzen A."/>
            <person name="Chen C."/>
            <person name="Yanf M."/>
            <person name="Daum C."/>
            <person name="Ng V."/>
            <person name="Clum A."/>
            <person name="Ohm R."/>
            <person name="Martin F."/>
            <person name="Silar P."/>
            <person name="Natvig D."/>
            <person name="Lalanne C."/>
            <person name="Gautier V."/>
            <person name="Ament-Velasquez S.L."/>
            <person name="Kruys A."/>
            <person name="Hutchinson M.I."/>
            <person name="Powell A.J."/>
            <person name="Barry K."/>
            <person name="Miller A.N."/>
            <person name="Grigoriev I.V."/>
            <person name="Debuchy R."/>
            <person name="Gladieux P."/>
            <person name="Thoren M.H."/>
            <person name="Johannesson H."/>
        </authorList>
    </citation>
    <scope>NUCLEOTIDE SEQUENCE</scope>
    <source>
        <strain evidence="9">CBS 532.94</strain>
    </source>
</reference>
<comment type="caution">
    <text evidence="9">The sequence shown here is derived from an EMBL/GenBank/DDBJ whole genome shotgun (WGS) entry which is preliminary data.</text>
</comment>
<reference evidence="9" key="1">
    <citation type="journal article" date="2023" name="Mol. Phylogenet. Evol.">
        <title>Genome-scale phylogeny and comparative genomics of the fungal order Sordariales.</title>
        <authorList>
            <person name="Hensen N."/>
            <person name="Bonometti L."/>
            <person name="Westerberg I."/>
            <person name="Brannstrom I.O."/>
            <person name="Guillou S."/>
            <person name="Cros-Aarteil S."/>
            <person name="Calhoun S."/>
            <person name="Haridas S."/>
            <person name="Kuo A."/>
            <person name="Mondo S."/>
            <person name="Pangilinan J."/>
            <person name="Riley R."/>
            <person name="LaButti K."/>
            <person name="Andreopoulos B."/>
            <person name="Lipzen A."/>
            <person name="Chen C."/>
            <person name="Yan M."/>
            <person name="Daum C."/>
            <person name="Ng V."/>
            <person name="Clum A."/>
            <person name="Steindorff A."/>
            <person name="Ohm R.A."/>
            <person name="Martin F."/>
            <person name="Silar P."/>
            <person name="Natvig D.O."/>
            <person name="Lalanne C."/>
            <person name="Gautier V."/>
            <person name="Ament-Velasquez S.L."/>
            <person name="Kruys A."/>
            <person name="Hutchinson M.I."/>
            <person name="Powell A.J."/>
            <person name="Barry K."/>
            <person name="Miller A.N."/>
            <person name="Grigoriev I.V."/>
            <person name="Debuchy R."/>
            <person name="Gladieux P."/>
            <person name="Hiltunen Thoren M."/>
            <person name="Johannesson H."/>
        </authorList>
    </citation>
    <scope>NUCLEOTIDE SEQUENCE</scope>
    <source>
        <strain evidence="9">CBS 532.94</strain>
    </source>
</reference>
<feature type="domain" description="FAD-binding FR-type" evidence="8">
    <location>
        <begin position="354"/>
        <end position="532"/>
    </location>
</feature>
<evidence type="ECO:0000313" key="9">
    <source>
        <dbReference type="EMBL" id="KAK4234205.1"/>
    </source>
</evidence>
<keyword evidence="10" id="KW-1185">Reference proteome</keyword>
<dbReference type="InterPro" id="IPR013112">
    <property type="entry name" value="FAD-bd_8"/>
</dbReference>
<feature type="transmembrane region" description="Helical" evidence="7">
    <location>
        <begin position="205"/>
        <end position="227"/>
    </location>
</feature>
<evidence type="ECO:0000256" key="4">
    <source>
        <dbReference type="ARBA" id="ARBA00022989"/>
    </source>
</evidence>
<evidence type="ECO:0000256" key="5">
    <source>
        <dbReference type="ARBA" id="ARBA00023065"/>
    </source>
</evidence>
<evidence type="ECO:0000256" key="1">
    <source>
        <dbReference type="ARBA" id="ARBA00004141"/>
    </source>
</evidence>
<evidence type="ECO:0000256" key="6">
    <source>
        <dbReference type="ARBA" id="ARBA00023136"/>
    </source>
</evidence>
<keyword evidence="4 7" id="KW-1133">Transmembrane helix</keyword>
<feature type="transmembrane region" description="Helical" evidence="7">
    <location>
        <begin position="182"/>
        <end position="199"/>
    </location>
</feature>
<evidence type="ECO:0000256" key="2">
    <source>
        <dbReference type="ARBA" id="ARBA00022448"/>
    </source>
</evidence>
<keyword evidence="5" id="KW-0406">Ion transport</keyword>
<feature type="transmembrane region" description="Helical" evidence="7">
    <location>
        <begin position="62"/>
        <end position="84"/>
    </location>
</feature>
<evidence type="ECO:0000259" key="8">
    <source>
        <dbReference type="PROSITE" id="PS51384"/>
    </source>
</evidence>
<keyword evidence="2" id="KW-0813">Transport</keyword>
<accession>A0AAN7C2U7</accession>
<feature type="transmembrane region" description="Helical" evidence="7">
    <location>
        <begin position="544"/>
        <end position="565"/>
    </location>
</feature>
<dbReference type="Proteomes" id="UP001303760">
    <property type="component" value="Unassembled WGS sequence"/>
</dbReference>
<evidence type="ECO:0000256" key="3">
    <source>
        <dbReference type="ARBA" id="ARBA00022692"/>
    </source>
</evidence>
<dbReference type="AlphaFoldDB" id="A0AAN7C2U7"/>